<proteinExistence type="predicted"/>
<reference evidence="1 2" key="1">
    <citation type="journal article" date="2015" name="Genome Announc.">
        <title>Closed Genome Sequence of Octadecabacter temperatus SB1, the First Mesophilic Species of the Genus Octadecabacter.</title>
        <authorList>
            <person name="Voget S."/>
            <person name="Billerbeck S."/>
            <person name="Simon M."/>
            <person name="Daniel R."/>
        </authorList>
    </citation>
    <scope>NUCLEOTIDE SEQUENCE [LARGE SCALE GENOMIC DNA]</scope>
    <source>
        <strain evidence="1 2">SB1</strain>
    </source>
</reference>
<dbReference type="PROSITE" id="PS51782">
    <property type="entry name" value="LYSM"/>
    <property type="match status" value="1"/>
</dbReference>
<dbReference type="InterPro" id="IPR036779">
    <property type="entry name" value="LysM_dom_sf"/>
</dbReference>
<name>A0A0K0Y759_9RHOB</name>
<dbReference type="Pfam" id="PF01476">
    <property type="entry name" value="LysM"/>
    <property type="match status" value="1"/>
</dbReference>
<dbReference type="AlphaFoldDB" id="A0A0K0Y759"/>
<gene>
    <name evidence="1" type="ORF">OSB_22630</name>
</gene>
<dbReference type="SUPFAM" id="SSF54106">
    <property type="entry name" value="LysM domain"/>
    <property type="match status" value="1"/>
</dbReference>
<dbReference type="Proteomes" id="UP000067444">
    <property type="component" value="Chromosome"/>
</dbReference>
<organism evidence="1 2">
    <name type="scientific">Octadecabacter temperatus</name>
    <dbReference type="NCBI Taxonomy" id="1458307"/>
    <lineage>
        <taxon>Bacteria</taxon>
        <taxon>Pseudomonadati</taxon>
        <taxon>Pseudomonadota</taxon>
        <taxon>Alphaproteobacteria</taxon>
        <taxon>Rhodobacterales</taxon>
        <taxon>Roseobacteraceae</taxon>
        <taxon>Octadecabacter</taxon>
    </lineage>
</organism>
<protein>
    <submittedName>
        <fullName evidence="1">Uncharacterized protein</fullName>
    </submittedName>
</protein>
<accession>A0A0K0Y759</accession>
<evidence type="ECO:0000313" key="1">
    <source>
        <dbReference type="EMBL" id="AKS46799.1"/>
    </source>
</evidence>
<dbReference type="Gene3D" id="3.10.350.10">
    <property type="entry name" value="LysM domain"/>
    <property type="match status" value="1"/>
</dbReference>
<sequence>MRLALSLLLASASSASANTCGRTTGVMQGETYFSIAMRCDVRDEQLFAQNPNVDHNDLSIGQVINVDNKGDVFVQRAGAELGLGEDVYLQRFLGAYSPEQTCAGQELQVDLEPETVTFGETRCDIKTVIYGSADTVIANLTNCAAEGEPIPDRYASLSLFEGEMTYEYTAAYTLQRCTDR</sequence>
<dbReference type="KEGG" id="otm:OSB_22630"/>
<dbReference type="CDD" id="cd00118">
    <property type="entry name" value="LysM"/>
    <property type="match status" value="1"/>
</dbReference>
<evidence type="ECO:0000313" key="2">
    <source>
        <dbReference type="Proteomes" id="UP000067444"/>
    </source>
</evidence>
<dbReference type="EMBL" id="CP012160">
    <property type="protein sequence ID" value="AKS46799.1"/>
    <property type="molecule type" value="Genomic_DNA"/>
</dbReference>
<dbReference type="OrthoDB" id="7863884at2"/>
<keyword evidence="2" id="KW-1185">Reference proteome</keyword>
<dbReference type="InterPro" id="IPR018392">
    <property type="entry name" value="LysM"/>
</dbReference>
<dbReference type="RefSeq" id="WP_049835074.1">
    <property type="nucleotide sequence ID" value="NZ_CP012160.1"/>
</dbReference>